<dbReference type="Proteomes" id="UP000239936">
    <property type="component" value="Unassembled WGS sequence"/>
</dbReference>
<dbReference type="PANTHER" id="PTHR33602">
    <property type="entry name" value="REGULATORY PROTEIN RECX FAMILY PROTEIN"/>
    <property type="match status" value="1"/>
</dbReference>
<protein>
    <recommendedName>
        <fullName evidence="3 5">Regulatory protein RecX</fullName>
    </recommendedName>
</protein>
<dbReference type="GO" id="GO:0006282">
    <property type="term" value="P:regulation of DNA repair"/>
    <property type="evidence" value="ECO:0007669"/>
    <property type="project" value="UniProtKB-UniRule"/>
</dbReference>
<comment type="subcellular location">
    <subcellularLocation>
        <location evidence="1 5">Cytoplasm</location>
    </subcellularLocation>
</comment>
<dbReference type="InterPro" id="IPR003783">
    <property type="entry name" value="Regulatory_RecX"/>
</dbReference>
<name>A0A2S7XPX6_9GAMM</name>
<evidence type="ECO:0000259" key="6">
    <source>
        <dbReference type="Pfam" id="PF02631"/>
    </source>
</evidence>
<evidence type="ECO:0000256" key="5">
    <source>
        <dbReference type="HAMAP-Rule" id="MF_01114"/>
    </source>
</evidence>
<comment type="function">
    <text evidence="5">Modulates RecA activity.</text>
</comment>
<comment type="caution">
    <text evidence="9">The sequence shown here is derived from an EMBL/GenBank/DDBJ whole genome shotgun (WGS) entry which is preliminary data.</text>
</comment>
<feature type="domain" description="RecX first three-helical" evidence="8">
    <location>
        <begin position="3"/>
        <end position="40"/>
    </location>
</feature>
<evidence type="ECO:0000256" key="3">
    <source>
        <dbReference type="ARBA" id="ARBA00018111"/>
    </source>
</evidence>
<dbReference type="InterPro" id="IPR053925">
    <property type="entry name" value="RecX_HTH_3rd"/>
</dbReference>
<dbReference type="InterPro" id="IPR053924">
    <property type="entry name" value="RecX_HTH_2nd"/>
</dbReference>
<evidence type="ECO:0000256" key="4">
    <source>
        <dbReference type="ARBA" id="ARBA00022490"/>
    </source>
</evidence>
<dbReference type="OrthoDB" id="7066780at2"/>
<evidence type="ECO:0000259" key="7">
    <source>
        <dbReference type="Pfam" id="PF21981"/>
    </source>
</evidence>
<accession>A0A2S7XPX6</accession>
<dbReference type="Pfam" id="PF21981">
    <property type="entry name" value="RecX_HTH3"/>
    <property type="match status" value="1"/>
</dbReference>
<dbReference type="AlphaFoldDB" id="A0A2S7XPX6"/>
<evidence type="ECO:0000256" key="1">
    <source>
        <dbReference type="ARBA" id="ARBA00004496"/>
    </source>
</evidence>
<evidence type="ECO:0000256" key="2">
    <source>
        <dbReference type="ARBA" id="ARBA00009695"/>
    </source>
</evidence>
<proteinExistence type="inferred from homology"/>
<comment type="similarity">
    <text evidence="2 5">Belongs to the RecX family.</text>
</comment>
<dbReference type="Pfam" id="PF21982">
    <property type="entry name" value="RecX_HTH1"/>
    <property type="match status" value="1"/>
</dbReference>
<keyword evidence="4 5" id="KW-0963">Cytoplasm</keyword>
<dbReference type="EMBL" id="PPGH01000037">
    <property type="protein sequence ID" value="PQJ95797.1"/>
    <property type="molecule type" value="Genomic_DNA"/>
</dbReference>
<keyword evidence="10" id="KW-1185">Reference proteome</keyword>
<feature type="domain" description="RecX third three-helical" evidence="7">
    <location>
        <begin position="96"/>
        <end position="138"/>
    </location>
</feature>
<dbReference type="GO" id="GO:0005737">
    <property type="term" value="C:cytoplasm"/>
    <property type="evidence" value="ECO:0007669"/>
    <property type="project" value="UniProtKB-SubCell"/>
</dbReference>
<reference evidence="9 10" key="1">
    <citation type="submission" date="2018-01" db="EMBL/GenBank/DDBJ databases">
        <title>The complete genome sequence of Chromatium okenii LaCa, a purple sulfur bacterium with a turbulent life.</title>
        <authorList>
            <person name="Luedin S.M."/>
            <person name="Liechti N."/>
            <person name="Storelli N."/>
            <person name="Danza F."/>
            <person name="Wittwer M."/>
            <person name="Pothier J.F."/>
            <person name="Tonolla M.A."/>
        </authorList>
    </citation>
    <scope>NUCLEOTIDE SEQUENCE [LARGE SCALE GENOMIC DNA]</scope>
    <source>
        <strain evidence="9 10">LaCa</strain>
    </source>
</reference>
<organism evidence="9 10">
    <name type="scientific">Chromatium okenii</name>
    <dbReference type="NCBI Taxonomy" id="61644"/>
    <lineage>
        <taxon>Bacteria</taxon>
        <taxon>Pseudomonadati</taxon>
        <taxon>Pseudomonadota</taxon>
        <taxon>Gammaproteobacteria</taxon>
        <taxon>Chromatiales</taxon>
        <taxon>Chromatiaceae</taxon>
        <taxon>Chromatium</taxon>
    </lineage>
</organism>
<evidence type="ECO:0000313" key="9">
    <source>
        <dbReference type="EMBL" id="PQJ95797.1"/>
    </source>
</evidence>
<evidence type="ECO:0000259" key="8">
    <source>
        <dbReference type="Pfam" id="PF21982"/>
    </source>
</evidence>
<feature type="domain" description="RecX second three-helical" evidence="6">
    <location>
        <begin position="48"/>
        <end position="87"/>
    </location>
</feature>
<evidence type="ECO:0000313" key="10">
    <source>
        <dbReference type="Proteomes" id="UP000239936"/>
    </source>
</evidence>
<dbReference type="PANTHER" id="PTHR33602:SF1">
    <property type="entry name" value="REGULATORY PROTEIN RECX FAMILY PROTEIN"/>
    <property type="match status" value="1"/>
</dbReference>
<dbReference type="Pfam" id="PF02631">
    <property type="entry name" value="RecX_HTH2"/>
    <property type="match status" value="1"/>
</dbReference>
<gene>
    <name evidence="5" type="primary">recX</name>
    <name evidence="9" type="ORF">CXB77_15025</name>
</gene>
<dbReference type="InterPro" id="IPR036388">
    <property type="entry name" value="WH-like_DNA-bd_sf"/>
</dbReference>
<dbReference type="Gene3D" id="1.10.10.10">
    <property type="entry name" value="Winged helix-like DNA-binding domain superfamily/Winged helix DNA-binding domain"/>
    <property type="match status" value="3"/>
</dbReference>
<sequence>MENCALRLLAQRDHTQRELLRKLLQRGFIESAIDPVLNQLETQGFINEPQFAEHYIAERMKKGFGVLRIRGELREKGLSGTLIEQALEPVKNEWAECIAAAHQRRFGNTAPTDRADYGRRARFLEQRGFPTDLIVRILR</sequence>
<dbReference type="InterPro" id="IPR053926">
    <property type="entry name" value="RecX_HTH_1st"/>
</dbReference>
<dbReference type="HAMAP" id="MF_01114">
    <property type="entry name" value="RecX"/>
    <property type="match status" value="1"/>
</dbReference>